<dbReference type="AlphaFoldDB" id="A0A2N5SH57"/>
<accession>A0A2N5SH57</accession>
<evidence type="ECO:0000313" key="2">
    <source>
        <dbReference type="EMBL" id="PLW30926.1"/>
    </source>
</evidence>
<comment type="caution">
    <text evidence="1">The sequence shown here is derived from an EMBL/GenBank/DDBJ whole genome shotgun (WGS) entry which is preliminary data.</text>
</comment>
<dbReference type="GO" id="GO:0042256">
    <property type="term" value="P:cytosolic ribosome assembly"/>
    <property type="evidence" value="ECO:0007669"/>
    <property type="project" value="TreeGrafter"/>
</dbReference>
<dbReference type="GO" id="GO:0005759">
    <property type="term" value="C:mitochondrial matrix"/>
    <property type="evidence" value="ECO:0007669"/>
    <property type="project" value="InterPro"/>
</dbReference>
<dbReference type="EMBL" id="PGCJ01000977">
    <property type="protein sequence ID" value="PLW12592.1"/>
    <property type="molecule type" value="Genomic_DNA"/>
</dbReference>
<evidence type="ECO:0000313" key="3">
    <source>
        <dbReference type="Proteomes" id="UP000235388"/>
    </source>
</evidence>
<evidence type="ECO:0000313" key="4">
    <source>
        <dbReference type="Proteomes" id="UP000235392"/>
    </source>
</evidence>
<sequence>MITKPIFSITRLAVRSRIPLSASLSTRASSVLVRSSPQASSLTILSAQRHFSAGRISRSAGETDAQLVNKLEAEITFEKEADSADEPEWLTGFKADGTFKIVDKPGSDEVILTRTFGNEKIRIAFSCSDAETDEMDEELEGGPEDEDKEALGNCRIRTAISIMKPQKGGMVIDCSTDGTTFDIDNVSFYEDEKLALDESHENDWKRRGLYFGPTFIDLDEELQHSFTEYLNERAIGSELASIVLSLADYKEQKEYVNWLNKMSAFIKA</sequence>
<dbReference type="EMBL" id="PGCI01000282">
    <property type="protein sequence ID" value="PLW30926.1"/>
    <property type="molecule type" value="Genomic_DNA"/>
</dbReference>
<proteinExistence type="predicted"/>
<dbReference type="InterPro" id="IPR036561">
    <property type="entry name" value="MAM33_sf"/>
</dbReference>
<gene>
    <name evidence="1" type="ORF">PCANC_25323</name>
    <name evidence="2" type="ORF">PCASD_20456</name>
</gene>
<organism evidence="1 3">
    <name type="scientific">Puccinia coronata f. sp. avenae</name>
    <dbReference type="NCBI Taxonomy" id="200324"/>
    <lineage>
        <taxon>Eukaryota</taxon>
        <taxon>Fungi</taxon>
        <taxon>Dikarya</taxon>
        <taxon>Basidiomycota</taxon>
        <taxon>Pucciniomycotina</taxon>
        <taxon>Pucciniomycetes</taxon>
        <taxon>Pucciniales</taxon>
        <taxon>Pucciniaceae</taxon>
        <taxon>Puccinia</taxon>
    </lineage>
</organism>
<name>A0A2N5SH57_9BASI</name>
<dbReference type="Proteomes" id="UP000235388">
    <property type="component" value="Unassembled WGS sequence"/>
</dbReference>
<dbReference type="Gene3D" id="3.10.280.10">
    <property type="entry name" value="Mitochondrial glycoprotein"/>
    <property type="match status" value="1"/>
</dbReference>
<dbReference type="Pfam" id="PF02330">
    <property type="entry name" value="MAM33"/>
    <property type="match status" value="1"/>
</dbReference>
<evidence type="ECO:0008006" key="5">
    <source>
        <dbReference type="Google" id="ProtNLM"/>
    </source>
</evidence>
<dbReference type="Proteomes" id="UP000235392">
    <property type="component" value="Unassembled WGS sequence"/>
</dbReference>
<keyword evidence="3" id="KW-1185">Reference proteome</keyword>
<dbReference type="SUPFAM" id="SSF54529">
    <property type="entry name" value="Mitochondrial glycoprotein MAM33-like"/>
    <property type="match status" value="1"/>
</dbReference>
<dbReference type="OrthoDB" id="278212at2759"/>
<dbReference type="STRING" id="200324.A0A2N5SH57"/>
<dbReference type="InterPro" id="IPR003428">
    <property type="entry name" value="MAM33"/>
</dbReference>
<dbReference type="PANTHER" id="PTHR10826:SF1">
    <property type="entry name" value="COMPLEMENT COMPONENT 1 Q SUBCOMPONENT-BINDING PROTEIN, MITOCHONDRIAL"/>
    <property type="match status" value="1"/>
</dbReference>
<dbReference type="PANTHER" id="PTHR10826">
    <property type="entry name" value="COMPLEMENT COMPONENT 1"/>
    <property type="match status" value="1"/>
</dbReference>
<evidence type="ECO:0000313" key="1">
    <source>
        <dbReference type="EMBL" id="PLW12592.1"/>
    </source>
</evidence>
<reference evidence="3 4" key="1">
    <citation type="submission" date="2017-11" db="EMBL/GenBank/DDBJ databases">
        <title>De novo assembly and phasing of dikaryotic genomes from two isolates of Puccinia coronata f. sp. avenae, the causal agent of oat crown rust.</title>
        <authorList>
            <person name="Miller M.E."/>
            <person name="Zhang Y."/>
            <person name="Omidvar V."/>
            <person name="Sperschneider J."/>
            <person name="Schwessinger B."/>
            <person name="Raley C."/>
            <person name="Palmer J.M."/>
            <person name="Garnica D."/>
            <person name="Upadhyaya N."/>
            <person name="Rathjen J."/>
            <person name="Taylor J.M."/>
            <person name="Park R.F."/>
            <person name="Dodds P.N."/>
            <person name="Hirsch C.D."/>
            <person name="Kianian S.F."/>
            <person name="Figueroa M."/>
        </authorList>
    </citation>
    <scope>NUCLEOTIDE SEQUENCE [LARGE SCALE GENOMIC DNA]</scope>
    <source>
        <strain evidence="1">12NC29</strain>
        <strain evidence="2">12SD80</strain>
    </source>
</reference>
<protein>
    <recommendedName>
        <fullName evidence="5">Mitochondrial glyco protein</fullName>
    </recommendedName>
</protein>